<dbReference type="SUPFAM" id="SSF46767">
    <property type="entry name" value="Methylated DNA-protein cysteine methyltransferase, C-terminal domain"/>
    <property type="match status" value="1"/>
</dbReference>
<dbReference type="Gene3D" id="1.10.10.10">
    <property type="entry name" value="Winged helix-like DNA-binding domain superfamily/Winged helix DNA-binding domain"/>
    <property type="match status" value="1"/>
</dbReference>
<accession>A0ABZ0PLN5</accession>
<keyword evidence="2" id="KW-1185">Reference proteome</keyword>
<proteinExistence type="predicted"/>
<gene>
    <name evidence="1" type="ORF">R9Z33_05000</name>
</gene>
<sequence length="94" mass="10054">MAKSPFFARIKADVLTIVASIPEGGVVTFRDIGAHLDVMPRHVAYILKMLDAEERAAFPAGRVVAKAADALDVAALPHGVPRQQRPANAPASRR</sequence>
<organism evidence="1 2">
    <name type="scientific">Sediminicoccus rosea</name>
    <dbReference type="NCBI Taxonomy" id="1225128"/>
    <lineage>
        <taxon>Bacteria</taxon>
        <taxon>Pseudomonadati</taxon>
        <taxon>Pseudomonadota</taxon>
        <taxon>Alphaproteobacteria</taxon>
        <taxon>Acetobacterales</taxon>
        <taxon>Roseomonadaceae</taxon>
        <taxon>Sediminicoccus</taxon>
    </lineage>
</organism>
<dbReference type="EMBL" id="CP137852">
    <property type="protein sequence ID" value="WPB86228.1"/>
    <property type="molecule type" value="Genomic_DNA"/>
</dbReference>
<evidence type="ECO:0000313" key="2">
    <source>
        <dbReference type="Proteomes" id="UP001305521"/>
    </source>
</evidence>
<dbReference type="Proteomes" id="UP001305521">
    <property type="component" value="Chromosome"/>
</dbReference>
<reference evidence="1 2" key="1">
    <citation type="submission" date="2023-11" db="EMBL/GenBank/DDBJ databases">
        <title>Arctic aerobic anoxygenic photoheterotroph Sediminicoccus rosea KRV36 adapts its photosynthesis to long days of polar summer.</title>
        <authorList>
            <person name="Tomasch J."/>
            <person name="Kopejtka K."/>
            <person name="Bily T."/>
            <person name="Gardiner A.T."/>
            <person name="Gardian Z."/>
            <person name="Shivaramu S."/>
            <person name="Koblizek M."/>
            <person name="Engelhardt F."/>
            <person name="Kaftan D."/>
        </authorList>
    </citation>
    <scope>NUCLEOTIDE SEQUENCE [LARGE SCALE GENOMIC DNA]</scope>
    <source>
        <strain evidence="1 2">R-30</strain>
    </source>
</reference>
<evidence type="ECO:0000313" key="1">
    <source>
        <dbReference type="EMBL" id="WPB86228.1"/>
    </source>
</evidence>
<dbReference type="RefSeq" id="WP_318650201.1">
    <property type="nucleotide sequence ID" value="NZ_CP137852.1"/>
</dbReference>
<name>A0ABZ0PLN5_9PROT</name>
<dbReference type="InterPro" id="IPR036217">
    <property type="entry name" value="MethylDNA_cys_MeTrfase_DNAb"/>
</dbReference>
<dbReference type="InterPro" id="IPR036388">
    <property type="entry name" value="WH-like_DNA-bd_sf"/>
</dbReference>
<protein>
    <submittedName>
        <fullName evidence="1">Uncharacterized protein</fullName>
    </submittedName>
</protein>